<feature type="region of interest" description="Domain III, AAA+ region" evidence="8">
    <location>
        <begin position="131"/>
        <end position="347"/>
    </location>
</feature>
<dbReference type="PANTHER" id="PTHR30050:SF2">
    <property type="entry name" value="CHROMOSOMAL REPLICATION INITIATOR PROTEIN DNAA"/>
    <property type="match status" value="1"/>
</dbReference>
<evidence type="ECO:0000313" key="15">
    <source>
        <dbReference type="EMBL" id="MBO1520332.1"/>
    </source>
</evidence>
<dbReference type="SMART" id="SM00382">
    <property type="entry name" value="AAA"/>
    <property type="match status" value="1"/>
</dbReference>
<comment type="subcellular location">
    <subcellularLocation>
        <location evidence="8">Cytoplasm</location>
    </subcellularLocation>
</comment>
<comment type="caution">
    <text evidence="8">Lacks conserved residue(s) required for the propagation of feature annotation.</text>
</comment>
<name>A0ABS3NID2_9GAMM</name>
<dbReference type="Pfam" id="PF00308">
    <property type="entry name" value="Bac_DnaA"/>
    <property type="match status" value="1"/>
</dbReference>
<dbReference type="PANTHER" id="PTHR30050">
    <property type="entry name" value="CHROMOSOMAL REPLICATION INITIATOR PROTEIN DNAA"/>
    <property type="match status" value="1"/>
</dbReference>
<dbReference type="InterPro" id="IPR018312">
    <property type="entry name" value="Chromosome_initiator_DnaA_CS"/>
</dbReference>
<feature type="binding site" evidence="8">
    <location>
        <position position="179"/>
    </location>
    <ligand>
        <name>ATP</name>
        <dbReference type="ChEBI" id="CHEBI:30616"/>
    </ligand>
</feature>
<evidence type="ECO:0000256" key="4">
    <source>
        <dbReference type="ARBA" id="ARBA00022741"/>
    </source>
</evidence>
<dbReference type="InterPro" id="IPR010921">
    <property type="entry name" value="Trp_repressor/repl_initiator"/>
</dbReference>
<sequence>MSTTLWQQCLNRLQDELPSAEFSMWIRPLQAELGDNVLTLFAPNRFVLDWVRDKYLLRINSLLGEFCGSNCPQMKFEVGKKRTPVNLVPSATQNQPSETEQADSKAPAPTQMAPSWIEKAEDKPELIYKSNVNTSYTFDNFVEGKSNQLARAAAQQVAENPGGAYNPLFLYGGTGLGKTHLLHAVANGIRARKADAKVIYMHSERFVQDMVKALQNNAIEEFKRYYRSVDALLIDDIQFFANKERSQEEFFHTFNALLEGNQQIILTSDRYPKEIVGVEDRLKSRFGWGLTVAIEPPELETRVAILMRKADENKMRLPHEVAFFIAKRLRSNVRELEGALNRVMANANFTGRAINIDFVREALRDLLALQEKLVTMDNIQKTVAEYYKIKLSDILSKRRSRSVARPRQVAMALAKELTNHSLPEIGDAFGGRDHTTVLHACRKIAQLREESHDIKEDYSNLIRTLSS</sequence>
<evidence type="ECO:0000256" key="1">
    <source>
        <dbReference type="ARBA" id="ARBA00006583"/>
    </source>
</evidence>
<dbReference type="RefSeq" id="WP_208006207.1">
    <property type="nucleotide sequence ID" value="NZ_JAGDFX010000014.1"/>
</dbReference>
<feature type="region of interest" description="Disordered" evidence="12">
    <location>
        <begin position="87"/>
        <end position="111"/>
    </location>
</feature>
<proteinExistence type="inferred from homology"/>
<keyword evidence="6 8" id="KW-0446">Lipid-binding</keyword>
<dbReference type="InterPro" id="IPR027417">
    <property type="entry name" value="P-loop_NTPase"/>
</dbReference>
<keyword evidence="5 8" id="KW-0067">ATP-binding</keyword>
<evidence type="ECO:0000259" key="14">
    <source>
        <dbReference type="SMART" id="SM00760"/>
    </source>
</evidence>
<comment type="subunit">
    <text evidence="8">Oligomerizes as a right-handed, spiral filament on DNA at oriC.</text>
</comment>
<gene>
    <name evidence="8 15" type="primary">dnaA</name>
    <name evidence="15" type="ORF">J3U76_11960</name>
</gene>
<dbReference type="InterPro" id="IPR001957">
    <property type="entry name" value="Chromosome_initiator_DnaA"/>
</dbReference>
<dbReference type="Gene3D" id="3.30.300.180">
    <property type="match status" value="1"/>
</dbReference>
<evidence type="ECO:0000256" key="11">
    <source>
        <dbReference type="RuleBase" id="RU004227"/>
    </source>
</evidence>
<dbReference type="PROSITE" id="PS01008">
    <property type="entry name" value="DNAA"/>
    <property type="match status" value="1"/>
</dbReference>
<feature type="binding site" evidence="8">
    <location>
        <position position="177"/>
    </location>
    <ligand>
        <name>ATP</name>
        <dbReference type="ChEBI" id="CHEBI:30616"/>
    </ligand>
</feature>
<keyword evidence="3 8" id="KW-0235">DNA replication</keyword>
<feature type="region of interest" description="Domain IV, binds dsDNA" evidence="8">
    <location>
        <begin position="348"/>
        <end position="467"/>
    </location>
</feature>
<evidence type="ECO:0000256" key="12">
    <source>
        <dbReference type="SAM" id="MobiDB-lite"/>
    </source>
</evidence>
<feature type="binding site" evidence="8">
    <location>
        <position position="175"/>
    </location>
    <ligand>
        <name>ATP</name>
        <dbReference type="ChEBI" id="CHEBI:30616"/>
    </ligand>
</feature>
<dbReference type="Pfam" id="PF11638">
    <property type="entry name" value="DnaA_N"/>
    <property type="match status" value="1"/>
</dbReference>
<dbReference type="NCBIfam" id="TIGR00362">
    <property type="entry name" value="DnaA"/>
    <property type="match status" value="1"/>
</dbReference>
<dbReference type="EMBL" id="JAGDFX010000014">
    <property type="protein sequence ID" value="MBO1520332.1"/>
    <property type="molecule type" value="Genomic_DNA"/>
</dbReference>
<feature type="compositionally biased region" description="Polar residues" evidence="12">
    <location>
        <begin position="89"/>
        <end position="99"/>
    </location>
</feature>
<dbReference type="Proteomes" id="UP000664882">
    <property type="component" value="Unassembled WGS sequence"/>
</dbReference>
<comment type="function">
    <text evidence="8 10">Plays an essential role in the initiation and regulation of chromosomal replication. ATP-DnaA binds to the origin of replication (oriC) to initiate formation of the DNA replication initiation complex once per cell cycle. Binds the DnaA box (a 9 base pair repeat at the origin) and separates the double-stranded (ds)DNA. Forms a right-handed helical filament on oriC DNA; dsDNA binds to the exterior of the filament while single-stranded (ss)DNA is stabiized in the filament's interior. The ATP-DnaA-oriC complex binds and stabilizes one strand of the AT-rich DNA unwinding element (DUE), permitting loading of DNA polymerase. After initiation quickly degrades to an ADP-DnaA complex that is not apt for DNA replication. Binds acidic phospholipids.</text>
</comment>
<reference evidence="15 16" key="1">
    <citation type="submission" date="2021-03" db="EMBL/GenBank/DDBJ databases">
        <title>Oceanisphaera sp. nov., isolated from the intestine.</title>
        <authorList>
            <person name="Zhao L.-H."/>
            <person name="Shi L.-F."/>
        </authorList>
    </citation>
    <scope>NUCLEOTIDE SEQUENCE [LARGE SCALE GENOMIC DNA]</scope>
    <source>
        <strain evidence="15 16">DM8</strain>
    </source>
</reference>
<dbReference type="SUPFAM" id="SSF48295">
    <property type="entry name" value="TrpR-like"/>
    <property type="match status" value="1"/>
</dbReference>
<feature type="domain" description="AAA+ ATPase" evidence="13">
    <location>
        <begin position="164"/>
        <end position="366"/>
    </location>
</feature>
<dbReference type="HAMAP" id="MF_00377">
    <property type="entry name" value="DnaA_bact"/>
    <property type="match status" value="1"/>
</dbReference>
<feature type="binding site" evidence="8">
    <location>
        <position position="178"/>
    </location>
    <ligand>
        <name>ATP</name>
        <dbReference type="ChEBI" id="CHEBI:30616"/>
    </ligand>
</feature>
<dbReference type="CDD" id="cd00009">
    <property type="entry name" value="AAA"/>
    <property type="match status" value="1"/>
</dbReference>
<dbReference type="PRINTS" id="PR00051">
    <property type="entry name" value="DNAA"/>
</dbReference>
<evidence type="ECO:0000256" key="2">
    <source>
        <dbReference type="ARBA" id="ARBA00022490"/>
    </source>
</evidence>
<evidence type="ECO:0000256" key="5">
    <source>
        <dbReference type="ARBA" id="ARBA00022840"/>
    </source>
</evidence>
<evidence type="ECO:0000256" key="10">
    <source>
        <dbReference type="RuleBase" id="RU000577"/>
    </source>
</evidence>
<feature type="domain" description="Chromosomal replication initiator DnaA C-terminal" evidence="14">
    <location>
        <begin position="375"/>
        <end position="444"/>
    </location>
</feature>
<feature type="region of interest" description="Domain I, interacts with DnaA modulators" evidence="8">
    <location>
        <begin position="1"/>
        <end position="103"/>
    </location>
</feature>
<keyword evidence="2 8" id="KW-0963">Cytoplasm</keyword>
<dbReference type="InterPro" id="IPR013317">
    <property type="entry name" value="DnaA_dom"/>
</dbReference>
<evidence type="ECO:0000256" key="9">
    <source>
        <dbReference type="NCBIfam" id="TIGR00362"/>
    </source>
</evidence>
<dbReference type="Gene3D" id="1.10.1750.10">
    <property type="match status" value="1"/>
</dbReference>
<organism evidence="15 16">
    <name type="scientific">Oceanisphaera pacifica</name>
    <dbReference type="NCBI Taxonomy" id="2818389"/>
    <lineage>
        <taxon>Bacteria</taxon>
        <taxon>Pseudomonadati</taxon>
        <taxon>Pseudomonadota</taxon>
        <taxon>Gammaproteobacteria</taxon>
        <taxon>Aeromonadales</taxon>
        <taxon>Aeromonadaceae</taxon>
        <taxon>Oceanisphaera</taxon>
    </lineage>
</organism>
<evidence type="ECO:0000256" key="8">
    <source>
        <dbReference type="HAMAP-Rule" id="MF_00377"/>
    </source>
</evidence>
<dbReference type="InterPro" id="IPR038454">
    <property type="entry name" value="DnaA_N_sf"/>
</dbReference>
<dbReference type="InterPro" id="IPR003593">
    <property type="entry name" value="AAA+_ATPase"/>
</dbReference>
<dbReference type="SUPFAM" id="SSF52540">
    <property type="entry name" value="P-loop containing nucleoside triphosphate hydrolases"/>
    <property type="match status" value="1"/>
</dbReference>
<accession>A0ABS3NID2</accession>
<evidence type="ECO:0000256" key="3">
    <source>
        <dbReference type="ARBA" id="ARBA00022705"/>
    </source>
</evidence>
<keyword evidence="16" id="KW-1185">Reference proteome</keyword>
<evidence type="ECO:0000256" key="7">
    <source>
        <dbReference type="ARBA" id="ARBA00023125"/>
    </source>
</evidence>
<dbReference type="Pfam" id="PF08299">
    <property type="entry name" value="Bac_DnaA_C"/>
    <property type="match status" value="1"/>
</dbReference>
<dbReference type="Gene3D" id="3.40.50.300">
    <property type="entry name" value="P-loop containing nucleotide triphosphate hydrolases"/>
    <property type="match status" value="1"/>
</dbReference>
<comment type="caution">
    <text evidence="15">The sequence shown here is derived from an EMBL/GenBank/DDBJ whole genome shotgun (WGS) entry which is preliminary data.</text>
</comment>
<protein>
    <recommendedName>
        <fullName evidence="8 9">Chromosomal replication initiator protein DnaA</fullName>
    </recommendedName>
</protein>
<dbReference type="SMART" id="SM00760">
    <property type="entry name" value="Bac_DnaA_C"/>
    <property type="match status" value="1"/>
</dbReference>
<dbReference type="InterPro" id="IPR020591">
    <property type="entry name" value="Chromosome_initiator_DnaA-like"/>
</dbReference>
<keyword evidence="7 8" id="KW-0238">DNA-binding</keyword>
<dbReference type="InterPro" id="IPR013159">
    <property type="entry name" value="DnaA_C"/>
</dbReference>
<evidence type="ECO:0000259" key="13">
    <source>
        <dbReference type="SMART" id="SM00382"/>
    </source>
</evidence>
<dbReference type="InterPro" id="IPR024633">
    <property type="entry name" value="DnaA_N_dom"/>
</dbReference>
<comment type="domain">
    <text evidence="8">Domain I is involved in oligomerization and binding regulators, domain II is flexibile and of varying length in different bacteria, domain III forms the AAA+ region, while domain IV binds dsDNA.</text>
</comment>
<keyword evidence="4 8" id="KW-0547">Nucleotide-binding</keyword>
<comment type="similarity">
    <text evidence="1 8 11">Belongs to the DnaA family.</text>
</comment>
<evidence type="ECO:0000256" key="6">
    <source>
        <dbReference type="ARBA" id="ARBA00023121"/>
    </source>
</evidence>
<dbReference type="Gene3D" id="1.10.8.60">
    <property type="match status" value="1"/>
</dbReference>
<evidence type="ECO:0000313" key="16">
    <source>
        <dbReference type="Proteomes" id="UP000664882"/>
    </source>
</evidence>
<dbReference type="CDD" id="cd06571">
    <property type="entry name" value="Bac_DnaA_C"/>
    <property type="match status" value="1"/>
</dbReference>